<keyword evidence="2" id="KW-1185">Reference proteome</keyword>
<dbReference type="AlphaFoldDB" id="A0A4R0XN10"/>
<accession>A0A4R0XN10</accession>
<comment type="caution">
    <text evidence="1">The sequence shown here is derived from an EMBL/GenBank/DDBJ whole genome shotgun (WGS) entry which is preliminary data.</text>
</comment>
<protein>
    <submittedName>
        <fullName evidence="1">Uncharacterized protein</fullName>
    </submittedName>
</protein>
<evidence type="ECO:0000313" key="2">
    <source>
        <dbReference type="Proteomes" id="UP000291072"/>
    </source>
</evidence>
<reference evidence="1 2" key="1">
    <citation type="submission" date="2018-02" db="EMBL/GenBank/DDBJ databases">
        <title>Mycoplasma marinum and Mycoplasma todarodis sp. nov., moderately halophilic and psychrotolerant mycoplasmas isolated from cephalopods.</title>
        <authorList>
            <person name="Viver T."/>
        </authorList>
    </citation>
    <scope>NUCLEOTIDE SEQUENCE [LARGE SCALE GENOMIC DNA]</scope>
    <source>
        <strain evidence="1 2">5H</strain>
    </source>
</reference>
<organism evidence="1 2">
    <name type="scientific">Mycoplasma todarodis</name>
    <dbReference type="NCBI Taxonomy" id="1937191"/>
    <lineage>
        <taxon>Bacteria</taxon>
        <taxon>Bacillati</taxon>
        <taxon>Mycoplasmatota</taxon>
        <taxon>Mollicutes</taxon>
        <taxon>Mycoplasmataceae</taxon>
        <taxon>Mycoplasma</taxon>
    </lineage>
</organism>
<proteinExistence type="predicted"/>
<dbReference type="EMBL" id="PSZP01000002">
    <property type="protein sequence ID" value="TCG11941.1"/>
    <property type="molecule type" value="Genomic_DNA"/>
</dbReference>
<dbReference type="Proteomes" id="UP000291072">
    <property type="component" value="Unassembled WGS sequence"/>
</dbReference>
<evidence type="ECO:0000313" key="1">
    <source>
        <dbReference type="EMBL" id="TCG11941.1"/>
    </source>
</evidence>
<sequence>MEVPEFIQDFLDLVGNALLGIITGKYTCYNAPGIYYDLSSLDLDYLSPEIFKYMDYEGRDVQINLILDNKFDKFTLVCYIQRFRV</sequence>
<gene>
    <name evidence="1" type="ORF">C4B25_00355</name>
</gene>
<name>A0A4R0XN10_9MOLU</name>